<keyword evidence="5 6" id="KW-0472">Membrane</keyword>
<dbReference type="EMBL" id="CP014263">
    <property type="protein sequence ID" value="AQG78955.1"/>
    <property type="molecule type" value="Genomic_DNA"/>
</dbReference>
<dbReference type="PIRSF" id="PIRSF035875">
    <property type="entry name" value="RNase_BN"/>
    <property type="match status" value="1"/>
</dbReference>
<feature type="transmembrane region" description="Helical" evidence="6">
    <location>
        <begin position="202"/>
        <end position="220"/>
    </location>
</feature>
<sequence>MFDKLMSFNALRGVRVWLRDHRPFDSKTTWYEFLRKMTAKIIENDTSERAASVSYSLILAVFPTIIFLFTLIPYIPIENLDNQIMAFFERVLPGDTFSTVNTTIRDIISRPRGGVLSLGFLLALYSATSGLVALMNAFNSSHRSEDSRGFFKIRAVAIGLTFTLAFALVLAIVVLIVGGVVSDYLLRFGILNNVIVVKLLTLARYALVFGVFVGAVSIIYRFGPDVNMKWAFVTPGSIAASLLIVLTTLAFSYYVANFGSYNKVYGSIGTLIALMIWINLISLLLILGFEMNVALYNLEGEKDPDVAAKTTNATSNT</sequence>
<keyword evidence="4 6" id="KW-1133">Transmembrane helix</keyword>
<dbReference type="Proteomes" id="UP000187941">
    <property type="component" value="Chromosome"/>
</dbReference>
<evidence type="ECO:0000256" key="3">
    <source>
        <dbReference type="ARBA" id="ARBA00022692"/>
    </source>
</evidence>
<name>A0A1P9WU93_9BACT</name>
<dbReference type="KEGG" id="smon:AWR27_06220"/>
<evidence type="ECO:0000313" key="8">
    <source>
        <dbReference type="Proteomes" id="UP000187941"/>
    </source>
</evidence>
<organism evidence="7 8">
    <name type="scientific">Spirosoma montaniterrae</name>
    <dbReference type="NCBI Taxonomy" id="1178516"/>
    <lineage>
        <taxon>Bacteria</taxon>
        <taxon>Pseudomonadati</taxon>
        <taxon>Bacteroidota</taxon>
        <taxon>Cytophagia</taxon>
        <taxon>Cytophagales</taxon>
        <taxon>Cytophagaceae</taxon>
        <taxon>Spirosoma</taxon>
    </lineage>
</organism>
<feature type="transmembrane region" description="Helical" evidence="6">
    <location>
        <begin position="57"/>
        <end position="77"/>
    </location>
</feature>
<dbReference type="PANTHER" id="PTHR30213">
    <property type="entry name" value="INNER MEMBRANE PROTEIN YHJD"/>
    <property type="match status" value="1"/>
</dbReference>
<keyword evidence="3 6" id="KW-0812">Transmembrane</keyword>
<reference evidence="7 8" key="1">
    <citation type="submission" date="2016-01" db="EMBL/GenBank/DDBJ databases">
        <authorList>
            <person name="Oliw E.H."/>
        </authorList>
    </citation>
    <scope>NUCLEOTIDE SEQUENCE [LARGE SCALE GENOMIC DNA]</scope>
    <source>
        <strain evidence="7 8">DY10</strain>
    </source>
</reference>
<evidence type="ECO:0000256" key="4">
    <source>
        <dbReference type="ARBA" id="ARBA00022989"/>
    </source>
</evidence>
<dbReference type="InterPro" id="IPR017039">
    <property type="entry name" value="Virul_fac_BrkB"/>
</dbReference>
<dbReference type="NCBIfam" id="TIGR00765">
    <property type="entry name" value="yihY_not_rbn"/>
    <property type="match status" value="1"/>
</dbReference>
<comment type="subcellular location">
    <subcellularLocation>
        <location evidence="1">Cell membrane</location>
        <topology evidence="1">Multi-pass membrane protein</topology>
    </subcellularLocation>
</comment>
<dbReference type="STRING" id="1178516.AWR27_06220"/>
<feature type="transmembrane region" description="Helical" evidence="6">
    <location>
        <begin position="155"/>
        <end position="182"/>
    </location>
</feature>
<evidence type="ECO:0000256" key="6">
    <source>
        <dbReference type="SAM" id="Phobius"/>
    </source>
</evidence>
<feature type="transmembrane region" description="Helical" evidence="6">
    <location>
        <begin position="115"/>
        <end position="134"/>
    </location>
</feature>
<keyword evidence="8" id="KW-1185">Reference proteome</keyword>
<dbReference type="GO" id="GO:0005886">
    <property type="term" value="C:plasma membrane"/>
    <property type="evidence" value="ECO:0007669"/>
    <property type="project" value="UniProtKB-SubCell"/>
</dbReference>
<evidence type="ECO:0000256" key="2">
    <source>
        <dbReference type="ARBA" id="ARBA00022475"/>
    </source>
</evidence>
<dbReference type="OrthoDB" id="977385at2"/>
<feature type="transmembrane region" description="Helical" evidence="6">
    <location>
        <begin position="268"/>
        <end position="289"/>
    </location>
</feature>
<dbReference type="RefSeq" id="WP_077130400.1">
    <property type="nucleotide sequence ID" value="NZ_CP014263.1"/>
</dbReference>
<accession>A0A1P9WU93</accession>
<dbReference type="PANTHER" id="PTHR30213:SF0">
    <property type="entry name" value="UPF0761 MEMBRANE PROTEIN YIHY"/>
    <property type="match status" value="1"/>
</dbReference>
<gene>
    <name evidence="7" type="ORF">AWR27_06220</name>
</gene>
<evidence type="ECO:0000256" key="5">
    <source>
        <dbReference type="ARBA" id="ARBA00023136"/>
    </source>
</evidence>
<dbReference type="Pfam" id="PF03631">
    <property type="entry name" value="Virul_fac_BrkB"/>
    <property type="match status" value="1"/>
</dbReference>
<dbReference type="AlphaFoldDB" id="A0A1P9WU93"/>
<protein>
    <submittedName>
        <fullName evidence="7">Ribonuclease BN</fullName>
    </submittedName>
</protein>
<feature type="transmembrane region" description="Helical" evidence="6">
    <location>
        <begin position="232"/>
        <end position="256"/>
    </location>
</feature>
<proteinExistence type="predicted"/>
<evidence type="ECO:0000256" key="1">
    <source>
        <dbReference type="ARBA" id="ARBA00004651"/>
    </source>
</evidence>
<keyword evidence="2" id="KW-1003">Cell membrane</keyword>
<evidence type="ECO:0000313" key="7">
    <source>
        <dbReference type="EMBL" id="AQG78955.1"/>
    </source>
</evidence>